<evidence type="ECO:0000259" key="2">
    <source>
        <dbReference type="Pfam" id="PF13598"/>
    </source>
</evidence>
<evidence type="ECO:0000256" key="1">
    <source>
        <dbReference type="SAM" id="MobiDB-lite"/>
    </source>
</evidence>
<dbReference type="Pfam" id="PF13598">
    <property type="entry name" value="DUF4139"/>
    <property type="match status" value="1"/>
</dbReference>
<keyword evidence="4" id="KW-1185">Reference proteome</keyword>
<comment type="caution">
    <text evidence="3">The sequence shown here is derived from an EMBL/GenBank/DDBJ whole genome shotgun (WGS) entry which is preliminary data.</text>
</comment>
<proteinExistence type="predicted"/>
<dbReference type="InterPro" id="IPR037291">
    <property type="entry name" value="DUF4139"/>
</dbReference>
<name>A0ABS7T7D8_9GAMM</name>
<dbReference type="PANTHER" id="PTHR38075">
    <property type="entry name" value="DUF4139 DOMAIN-CONTAINING PROTEIN"/>
    <property type="match status" value="1"/>
</dbReference>
<dbReference type="Proteomes" id="UP001430954">
    <property type="component" value="Unassembled WGS sequence"/>
</dbReference>
<dbReference type="PANTHER" id="PTHR38075:SF1">
    <property type="entry name" value="DUF4139 DOMAIN-CONTAINING PROTEIN"/>
    <property type="match status" value="1"/>
</dbReference>
<dbReference type="EMBL" id="JAINZW010000004">
    <property type="protein sequence ID" value="MBZ4039778.1"/>
    <property type="molecule type" value="Genomic_DNA"/>
</dbReference>
<reference evidence="3 4" key="1">
    <citation type="submission" date="2021-09" db="EMBL/GenBank/DDBJ databases">
        <title>Lysobacter sp. 13A isolated from the river sediment.</title>
        <authorList>
            <person name="Liu H."/>
            <person name="Li S."/>
            <person name="Mao S."/>
        </authorList>
    </citation>
    <scope>NUCLEOTIDE SEQUENCE [LARGE SCALE GENOMIC DNA]</scope>
    <source>
        <strain evidence="3 4">13A</strain>
    </source>
</reference>
<evidence type="ECO:0000313" key="3">
    <source>
        <dbReference type="EMBL" id="MBZ4039778.1"/>
    </source>
</evidence>
<protein>
    <submittedName>
        <fullName evidence="3">DUF4139 domain-containing protein</fullName>
    </submittedName>
</protein>
<feature type="region of interest" description="Disordered" evidence="1">
    <location>
        <begin position="20"/>
        <end position="54"/>
    </location>
</feature>
<dbReference type="RefSeq" id="WP_223676236.1">
    <property type="nucleotide sequence ID" value="NZ_JAINZW010000004.1"/>
</dbReference>
<sequence>MHRPITLLAAALAMAACSPEGRQDDNATVVQPTVKPSPAESDTQDRPADAAPETRLTIYSGDYDALGNAGAPASGMPGYALVERPLSYSLKRGPNAISAVSVPPAMDVEAAVLRPAGEGTSVLSQRFVAGLSGGEDVLAQAVGQRVAVEHTSGGAKQTDNGTLVSSSGTSLALALNDGRIKVIRDYDNFSVIDGAETFPGQPSLQWTVNAASAGDADFTLHYPMGGMAWRAEYTATIANGDGCAMSLDGAALVANRSGVTFADARVTLVAGEPARVRRDRPEMYARAAAAPMAMDAAAGNMPTQRRSAEYHAYELPRAVRISQGATERIPLFPSRSNVACERAYVVEADAQDWQPPQPMLDPGFRGATGTLPVSVAVSLDNTKDAGLGQPLPAGRVRVFEGADFLGESRLDHIASGGEVRVEVGEAFDLSAERENTAFDVDRSGRTITESFALTLRNAKAADATVRVVEPLPRWSDWEIVESSVPGERQDARHAVFEVPVPAGGETRLTYTVRYRWARDVAP</sequence>
<gene>
    <name evidence="3" type="ORF">K6753_09545</name>
</gene>
<organism evidence="3 4">
    <name type="scientific">Novilysobacter selenitireducens</name>
    <dbReference type="NCBI Taxonomy" id="2872639"/>
    <lineage>
        <taxon>Bacteria</taxon>
        <taxon>Pseudomonadati</taxon>
        <taxon>Pseudomonadota</taxon>
        <taxon>Gammaproteobacteria</taxon>
        <taxon>Lysobacterales</taxon>
        <taxon>Lysobacteraceae</taxon>
        <taxon>Novilysobacter</taxon>
    </lineage>
</organism>
<feature type="domain" description="DUF4139" evidence="2">
    <location>
        <begin position="219"/>
        <end position="517"/>
    </location>
</feature>
<accession>A0ABS7T7D8</accession>
<dbReference type="PROSITE" id="PS51257">
    <property type="entry name" value="PROKAR_LIPOPROTEIN"/>
    <property type="match status" value="1"/>
</dbReference>
<evidence type="ECO:0000313" key="4">
    <source>
        <dbReference type="Proteomes" id="UP001430954"/>
    </source>
</evidence>